<feature type="domain" description="Glycosyl transferase family 1" evidence="2">
    <location>
        <begin position="196"/>
        <end position="341"/>
    </location>
</feature>
<evidence type="ECO:0000256" key="1">
    <source>
        <dbReference type="ARBA" id="ARBA00022679"/>
    </source>
</evidence>
<dbReference type="PANTHER" id="PTHR46401">
    <property type="entry name" value="GLYCOSYLTRANSFERASE WBBK-RELATED"/>
    <property type="match status" value="1"/>
</dbReference>
<feature type="domain" description="Glycosyltransferase subfamily 4-like N-terminal" evidence="3">
    <location>
        <begin position="23"/>
        <end position="173"/>
    </location>
</feature>
<accession>A0A367PHP3</accession>
<evidence type="ECO:0000313" key="5">
    <source>
        <dbReference type="Proteomes" id="UP000253501"/>
    </source>
</evidence>
<dbReference type="InterPro" id="IPR001296">
    <property type="entry name" value="Glyco_trans_1"/>
</dbReference>
<name>A0A367PHP3_CUPNE</name>
<comment type="caution">
    <text evidence="4">The sequence shown here is derived from an EMBL/GenBank/DDBJ whole genome shotgun (WGS) entry which is preliminary data.</text>
</comment>
<dbReference type="PANTHER" id="PTHR46401:SF2">
    <property type="entry name" value="GLYCOSYLTRANSFERASE WBBK-RELATED"/>
    <property type="match status" value="1"/>
</dbReference>
<gene>
    <name evidence="4" type="ORF">DDK22_19960</name>
</gene>
<evidence type="ECO:0000259" key="3">
    <source>
        <dbReference type="Pfam" id="PF13439"/>
    </source>
</evidence>
<dbReference type="Pfam" id="PF00534">
    <property type="entry name" value="Glycos_transf_1"/>
    <property type="match status" value="1"/>
</dbReference>
<dbReference type="Pfam" id="PF13439">
    <property type="entry name" value="Glyco_transf_4"/>
    <property type="match status" value="1"/>
</dbReference>
<dbReference type="InterPro" id="IPR028098">
    <property type="entry name" value="Glyco_trans_4-like_N"/>
</dbReference>
<dbReference type="RefSeq" id="WP_114133448.1">
    <property type="nucleotide sequence ID" value="NZ_CP068434.1"/>
</dbReference>
<dbReference type="GO" id="GO:0016757">
    <property type="term" value="F:glycosyltransferase activity"/>
    <property type="evidence" value="ECO:0007669"/>
    <property type="project" value="InterPro"/>
</dbReference>
<protein>
    <submittedName>
        <fullName evidence="4">Glycosyltransferase family 1 protein</fullName>
    </submittedName>
</protein>
<dbReference type="CDD" id="cd03809">
    <property type="entry name" value="GT4_MtfB-like"/>
    <property type="match status" value="1"/>
</dbReference>
<keyword evidence="1 4" id="KW-0808">Transferase</keyword>
<organism evidence="4 5">
    <name type="scientific">Cupriavidus necator</name>
    <name type="common">Alcaligenes eutrophus</name>
    <name type="synonym">Ralstonia eutropha</name>
    <dbReference type="NCBI Taxonomy" id="106590"/>
    <lineage>
        <taxon>Bacteria</taxon>
        <taxon>Pseudomonadati</taxon>
        <taxon>Pseudomonadota</taxon>
        <taxon>Betaproteobacteria</taxon>
        <taxon>Burkholderiales</taxon>
        <taxon>Burkholderiaceae</taxon>
        <taxon>Cupriavidus</taxon>
    </lineage>
</organism>
<dbReference type="SUPFAM" id="SSF53756">
    <property type="entry name" value="UDP-Glycosyltransferase/glycogen phosphorylase"/>
    <property type="match status" value="1"/>
</dbReference>
<proteinExistence type="predicted"/>
<dbReference type="Gene3D" id="3.40.50.2000">
    <property type="entry name" value="Glycogen Phosphorylase B"/>
    <property type="match status" value="2"/>
</dbReference>
<sequence length="373" mass="41163">MRSMRIGITTTTLEPALNGGILDGIGIYTRALMSRLPAQGITPLGLSYPTMRIPGTHLEAPAMPRPYPQQLIASMLGLSVQPPQLSDLVHVTDYRCVRMRCPVVATLHDAIPLRFPQWTSMRLRRLKNVLMKQAARYADKVIAVSHAAVPELVEYFQITEDRIAVVPNGVDQDWLDPVSPAAVAELLQARGLRTGYFLFVGTFQPRKNIRRLVRAYRSLPLAVRQQRQLLLVGKAGWRCEDDLAEIHRAREQSENVVWLNDLEGHDALRLTYAGAGAFIFPSLHEGYGIPVLEAFGSGIPVACSNTSSLPEVAGGAAIEFDPTDEDAMAYAMLQAVANTDDNLKRVTLGRQRAAALSWDNTARQTAAVYRELV</sequence>
<dbReference type="EMBL" id="QDHA01000045">
    <property type="protein sequence ID" value="RCJ06757.1"/>
    <property type="molecule type" value="Genomic_DNA"/>
</dbReference>
<dbReference type="Proteomes" id="UP000253501">
    <property type="component" value="Unassembled WGS sequence"/>
</dbReference>
<evidence type="ECO:0000259" key="2">
    <source>
        <dbReference type="Pfam" id="PF00534"/>
    </source>
</evidence>
<evidence type="ECO:0000313" key="4">
    <source>
        <dbReference type="EMBL" id="RCJ06757.1"/>
    </source>
</evidence>
<dbReference type="GO" id="GO:0009103">
    <property type="term" value="P:lipopolysaccharide biosynthetic process"/>
    <property type="evidence" value="ECO:0007669"/>
    <property type="project" value="TreeGrafter"/>
</dbReference>
<reference evidence="4 5" key="1">
    <citation type="submission" date="2018-04" db="EMBL/GenBank/DDBJ databases">
        <title>Cupriavidus necator CR12 genome sequencing and assembly.</title>
        <authorList>
            <person name="Ben Fekih I."/>
            <person name="Mazhar H.S."/>
            <person name="Bello S.K."/>
            <person name="Rensing C."/>
        </authorList>
    </citation>
    <scope>NUCLEOTIDE SEQUENCE [LARGE SCALE GENOMIC DNA]</scope>
    <source>
        <strain evidence="4 5">CR12</strain>
    </source>
</reference>
<dbReference type="AlphaFoldDB" id="A0A367PHP3"/>